<dbReference type="GO" id="GO:0005886">
    <property type="term" value="C:plasma membrane"/>
    <property type="evidence" value="ECO:0007669"/>
    <property type="project" value="UniProtKB-SubCell"/>
</dbReference>
<evidence type="ECO:0000256" key="5">
    <source>
        <dbReference type="ARBA" id="ARBA00023136"/>
    </source>
</evidence>
<keyword evidence="5 6" id="KW-0472">Membrane</keyword>
<feature type="transmembrane region" description="Helical" evidence="6">
    <location>
        <begin position="311"/>
        <end position="328"/>
    </location>
</feature>
<evidence type="ECO:0000256" key="2">
    <source>
        <dbReference type="ARBA" id="ARBA00022475"/>
    </source>
</evidence>
<feature type="transmembrane region" description="Helical" evidence="6">
    <location>
        <begin position="260"/>
        <end position="282"/>
    </location>
</feature>
<dbReference type="AlphaFoldDB" id="A0A543CJA3"/>
<comment type="caution">
    <text evidence="7">The sequence shown here is derived from an EMBL/GenBank/DDBJ whole genome shotgun (WGS) entry which is preliminary data.</text>
</comment>
<dbReference type="PANTHER" id="PTHR23513">
    <property type="entry name" value="INTEGRAL MEMBRANE EFFLUX PROTEIN-RELATED"/>
    <property type="match status" value="1"/>
</dbReference>
<keyword evidence="2" id="KW-1003">Cell membrane</keyword>
<dbReference type="Proteomes" id="UP000316096">
    <property type="component" value="Unassembled WGS sequence"/>
</dbReference>
<dbReference type="InterPro" id="IPR011701">
    <property type="entry name" value="MFS"/>
</dbReference>
<dbReference type="CDD" id="cd06173">
    <property type="entry name" value="MFS_MefA_like"/>
    <property type="match status" value="1"/>
</dbReference>
<evidence type="ECO:0000313" key="8">
    <source>
        <dbReference type="Proteomes" id="UP000316096"/>
    </source>
</evidence>
<dbReference type="RefSeq" id="WP_185792189.1">
    <property type="nucleotide sequence ID" value="NZ_VFOZ01000001.1"/>
</dbReference>
<protein>
    <submittedName>
        <fullName evidence="7">Putative MFS family arabinose efflux permease</fullName>
    </submittedName>
</protein>
<dbReference type="PANTHER" id="PTHR23513:SF11">
    <property type="entry name" value="STAPHYLOFERRIN A TRANSPORTER"/>
    <property type="match status" value="1"/>
</dbReference>
<dbReference type="SUPFAM" id="SSF103473">
    <property type="entry name" value="MFS general substrate transporter"/>
    <property type="match status" value="1"/>
</dbReference>
<keyword evidence="8" id="KW-1185">Reference proteome</keyword>
<gene>
    <name evidence="7" type="ORF">FB559_2757</name>
</gene>
<accession>A0A543CJA3</accession>
<comment type="subcellular location">
    <subcellularLocation>
        <location evidence="1">Cell membrane</location>
        <topology evidence="1">Multi-pass membrane protein</topology>
    </subcellularLocation>
</comment>
<sequence length="412" mass="43064">MKDASAARLRVLRLRDFRWFFTGQTLSTFGDYLALPAVSIAVLDRTGSASDIGLVLGARSVPIVVFMLLGGVIADWLPRDRVMIGADLARLTGQGATAILLLGGHSQVWQLMCLQVVNGTASAMFTPAVSGLVQQTTPPELRQAANALRGMSQSATMVAGPLVSTLLILSVGSAWAIAADAATFGLSAACLSRLRLSDSRGPREVLHLVRDLREGWSELTARTWAWSLILAASVSNMLSTTFTVLGPVVSERYLAGGASAWGVVLTAFGAGAVTGGVVALNVRPNRPLRFAVLVGALFALPSLVMSQASSVVPIAAGAFLGGVGLMVFDPLWETVLQREVPATALSKVSAYEWFGSYLGQPLGLMFAGPVSAHLGLRGTLLAAGLANLTVSLAPLAVRDVREYSAAPDPAKE</sequence>
<evidence type="ECO:0000313" key="7">
    <source>
        <dbReference type="EMBL" id="TQL97181.1"/>
    </source>
</evidence>
<proteinExistence type="predicted"/>
<evidence type="ECO:0000256" key="1">
    <source>
        <dbReference type="ARBA" id="ARBA00004651"/>
    </source>
</evidence>
<dbReference type="InterPro" id="IPR022324">
    <property type="entry name" value="Bacilysin_exporter_BacE_put"/>
</dbReference>
<dbReference type="Gene3D" id="1.20.1250.20">
    <property type="entry name" value="MFS general substrate transporter like domains"/>
    <property type="match status" value="1"/>
</dbReference>
<keyword evidence="3 6" id="KW-0812">Transmembrane</keyword>
<evidence type="ECO:0000256" key="6">
    <source>
        <dbReference type="SAM" id="Phobius"/>
    </source>
</evidence>
<feature type="transmembrane region" description="Helical" evidence="6">
    <location>
        <begin position="224"/>
        <end position="248"/>
    </location>
</feature>
<dbReference type="EMBL" id="VFOZ01000001">
    <property type="protein sequence ID" value="TQL97181.1"/>
    <property type="molecule type" value="Genomic_DNA"/>
</dbReference>
<feature type="transmembrane region" description="Helical" evidence="6">
    <location>
        <begin position="288"/>
        <end position="304"/>
    </location>
</feature>
<organism evidence="7 8">
    <name type="scientific">Actinoallomurus bryophytorum</name>
    <dbReference type="NCBI Taxonomy" id="1490222"/>
    <lineage>
        <taxon>Bacteria</taxon>
        <taxon>Bacillati</taxon>
        <taxon>Actinomycetota</taxon>
        <taxon>Actinomycetes</taxon>
        <taxon>Streptosporangiales</taxon>
        <taxon>Thermomonosporaceae</taxon>
        <taxon>Actinoallomurus</taxon>
    </lineage>
</organism>
<keyword evidence="4 6" id="KW-1133">Transmembrane helix</keyword>
<evidence type="ECO:0000256" key="4">
    <source>
        <dbReference type="ARBA" id="ARBA00022989"/>
    </source>
</evidence>
<reference evidence="7 8" key="1">
    <citation type="submission" date="2019-06" db="EMBL/GenBank/DDBJ databases">
        <title>Sequencing the genomes of 1000 actinobacteria strains.</title>
        <authorList>
            <person name="Klenk H.-P."/>
        </authorList>
    </citation>
    <scope>NUCLEOTIDE SEQUENCE [LARGE SCALE GENOMIC DNA]</scope>
    <source>
        <strain evidence="7 8">DSM 102200</strain>
    </source>
</reference>
<feature type="transmembrane region" description="Helical" evidence="6">
    <location>
        <begin position="20"/>
        <end position="42"/>
    </location>
</feature>
<feature type="transmembrane region" description="Helical" evidence="6">
    <location>
        <begin position="54"/>
        <end position="74"/>
    </location>
</feature>
<dbReference type="InterPro" id="IPR036259">
    <property type="entry name" value="MFS_trans_sf"/>
</dbReference>
<dbReference type="Pfam" id="PF07690">
    <property type="entry name" value="MFS_1"/>
    <property type="match status" value="1"/>
</dbReference>
<evidence type="ECO:0000256" key="3">
    <source>
        <dbReference type="ARBA" id="ARBA00022692"/>
    </source>
</evidence>
<dbReference type="GO" id="GO:0022857">
    <property type="term" value="F:transmembrane transporter activity"/>
    <property type="evidence" value="ECO:0007669"/>
    <property type="project" value="InterPro"/>
</dbReference>
<name>A0A543CJA3_9ACTN</name>
<dbReference type="PRINTS" id="PR01988">
    <property type="entry name" value="EXPORTERBACE"/>
</dbReference>